<keyword evidence="3" id="KW-0472">Membrane</keyword>
<evidence type="ECO:0000256" key="2">
    <source>
        <dbReference type="SAM" id="MobiDB-lite"/>
    </source>
</evidence>
<dbReference type="OrthoDB" id="383226at2759"/>
<gene>
    <name evidence="4" type="ORF">PCOAH_00036500</name>
</gene>
<evidence type="ECO:0000313" key="4">
    <source>
        <dbReference type="EMBL" id="ANQ09368.1"/>
    </source>
</evidence>
<proteinExistence type="predicted"/>
<protein>
    <submittedName>
        <fullName evidence="4">KIR-like protein</fullName>
    </submittedName>
</protein>
<dbReference type="GeneID" id="30910381"/>
<evidence type="ECO:0000256" key="3">
    <source>
        <dbReference type="SAM" id="Phobius"/>
    </source>
</evidence>
<keyword evidence="3" id="KW-1133">Transmembrane helix</keyword>
<dbReference type="KEGG" id="pcot:PCOAH_00036500"/>
<accession>A0A1B1E2Y4</accession>
<feature type="compositionally biased region" description="Basic residues" evidence="2">
    <location>
        <begin position="267"/>
        <end position="276"/>
    </location>
</feature>
<dbReference type="VEuPathDB" id="PlasmoDB:PCOAH_00036500"/>
<dbReference type="EMBL" id="CP016249">
    <property type="protein sequence ID" value="ANQ09368.1"/>
    <property type="molecule type" value="Genomic_DNA"/>
</dbReference>
<feature type="coiled-coil region" evidence="1">
    <location>
        <begin position="150"/>
        <end position="177"/>
    </location>
</feature>
<dbReference type="InterPro" id="IPR008780">
    <property type="entry name" value="Plasmodium_Vir"/>
</dbReference>
<evidence type="ECO:0000313" key="5">
    <source>
        <dbReference type="Proteomes" id="UP000092716"/>
    </source>
</evidence>
<keyword evidence="5" id="KW-1185">Reference proteome</keyword>
<keyword evidence="3" id="KW-0812">Transmembrane</keyword>
<dbReference type="Proteomes" id="UP000092716">
    <property type="component" value="Chromosome 11"/>
</dbReference>
<reference evidence="5" key="1">
    <citation type="submission" date="2016-06" db="EMBL/GenBank/DDBJ databases">
        <title>First high quality genome sequence of Plasmodium coatneyi using continuous long reads from single molecule, real-time sequencing.</title>
        <authorList>
            <person name="Chien J.-T."/>
            <person name="Pakala S.B."/>
            <person name="Geraldo J.A."/>
            <person name="Lapp S.A."/>
            <person name="Barnwell J.W."/>
            <person name="Kissinger J.C."/>
            <person name="Galinski M.R."/>
            <person name="Humphrey J.C."/>
        </authorList>
    </citation>
    <scope>NUCLEOTIDE SEQUENCE [LARGE SCALE GENOMIC DNA]</scope>
    <source>
        <strain evidence="5">Hackeri</strain>
    </source>
</reference>
<sequence length="331" mass="38578">DELLENLPSVQMYKELNEKAESYENTGCWSELESKLKSYITDNEDVNRIVKAFCYIYEMDENTRKNGGWCYYFYYWLGDMLPEGLLDFEFGTAMNIFWTKMEIQERKKKCEVLYTSNSKEVFGALKTVFDYKKDEKDLKEQLEGGGKKCTQNYYEHLRDIEKAYEKLKNDCKEKTMKEWHTAFTTKYGNYKSEQELQLKCELTDQKKAILHTADSAVEGTGTASIAVPSALVATVGLPTIAVFFLYKYNLLPSWIRDSFGGRSNRNNNRRKKRRSIKHEFDTPTEDSSTLYTTVADTSTIADLTDGSTVYNEPRGRNNGKVQHRNIRYQRM</sequence>
<organism evidence="4 5">
    <name type="scientific">Plasmodium coatneyi</name>
    <dbReference type="NCBI Taxonomy" id="208452"/>
    <lineage>
        <taxon>Eukaryota</taxon>
        <taxon>Sar</taxon>
        <taxon>Alveolata</taxon>
        <taxon>Apicomplexa</taxon>
        <taxon>Aconoidasida</taxon>
        <taxon>Haemosporida</taxon>
        <taxon>Plasmodiidae</taxon>
        <taxon>Plasmodium</taxon>
    </lineage>
</organism>
<dbReference type="RefSeq" id="XP_019916063.1">
    <property type="nucleotide sequence ID" value="XM_020060441.1"/>
</dbReference>
<evidence type="ECO:0000256" key="1">
    <source>
        <dbReference type="SAM" id="Coils"/>
    </source>
</evidence>
<feature type="non-terminal residue" evidence="4">
    <location>
        <position position="1"/>
    </location>
</feature>
<feature type="transmembrane region" description="Helical" evidence="3">
    <location>
        <begin position="225"/>
        <end position="246"/>
    </location>
</feature>
<dbReference type="Pfam" id="PF05795">
    <property type="entry name" value="Plasmodium_Vir"/>
    <property type="match status" value="1"/>
</dbReference>
<feature type="region of interest" description="Disordered" evidence="2">
    <location>
        <begin position="259"/>
        <end position="287"/>
    </location>
</feature>
<name>A0A1B1E2Y4_9APIC</name>
<dbReference type="AlphaFoldDB" id="A0A1B1E2Y4"/>
<keyword evidence="1" id="KW-0175">Coiled coil</keyword>